<keyword evidence="3" id="KW-0540">Nuclease</keyword>
<dbReference type="Pfam" id="PF01612">
    <property type="entry name" value="DNA_pol_A_exo1"/>
    <property type="match status" value="1"/>
</dbReference>
<keyword evidence="4" id="KW-1185">Reference proteome</keyword>
<dbReference type="OrthoDB" id="18193at2759"/>
<dbReference type="AlphaFoldDB" id="A0A6A4V7Y2"/>
<gene>
    <name evidence="3" type="primary">EXD3_2</name>
    <name evidence="3" type="ORF">FJT64_011970</name>
</gene>
<accession>A0A6A4V7Y2</accession>
<evidence type="ECO:0000256" key="1">
    <source>
        <dbReference type="SAM" id="MobiDB-lite"/>
    </source>
</evidence>
<feature type="region of interest" description="Disordered" evidence="1">
    <location>
        <begin position="1"/>
        <end position="36"/>
    </location>
</feature>
<evidence type="ECO:0000313" key="4">
    <source>
        <dbReference type="Proteomes" id="UP000440578"/>
    </source>
</evidence>
<dbReference type="InterPro" id="IPR002782">
    <property type="entry name" value="Mut7-C_RNAse_dom"/>
</dbReference>
<feature type="domain" description="3'-5' exonuclease" evidence="2">
    <location>
        <begin position="407"/>
        <end position="617"/>
    </location>
</feature>
<reference evidence="3 4" key="1">
    <citation type="submission" date="2019-07" db="EMBL/GenBank/DDBJ databases">
        <title>Draft genome assembly of a fouling barnacle, Amphibalanus amphitrite (Darwin, 1854): The first reference genome for Thecostraca.</title>
        <authorList>
            <person name="Kim W."/>
        </authorList>
    </citation>
    <scope>NUCLEOTIDE SEQUENCE [LARGE SCALE GENOMIC DNA]</scope>
    <source>
        <strain evidence="3">SNU_AA5</strain>
        <tissue evidence="3">Soma without cirri and trophi</tissue>
    </source>
</reference>
<evidence type="ECO:0000313" key="3">
    <source>
        <dbReference type="EMBL" id="KAF0289825.1"/>
    </source>
</evidence>
<dbReference type="Gene3D" id="3.30.420.10">
    <property type="entry name" value="Ribonuclease H-like superfamily/Ribonuclease H"/>
    <property type="match status" value="1"/>
</dbReference>
<keyword evidence="3" id="KW-0378">Hydrolase</keyword>
<proteinExistence type="predicted"/>
<organism evidence="3 4">
    <name type="scientific">Amphibalanus amphitrite</name>
    <name type="common">Striped barnacle</name>
    <name type="synonym">Balanus amphitrite</name>
    <dbReference type="NCBI Taxonomy" id="1232801"/>
    <lineage>
        <taxon>Eukaryota</taxon>
        <taxon>Metazoa</taxon>
        <taxon>Ecdysozoa</taxon>
        <taxon>Arthropoda</taxon>
        <taxon>Crustacea</taxon>
        <taxon>Multicrustacea</taxon>
        <taxon>Cirripedia</taxon>
        <taxon>Thoracica</taxon>
        <taxon>Thoracicalcarea</taxon>
        <taxon>Balanomorpha</taxon>
        <taxon>Balanoidea</taxon>
        <taxon>Balanidae</taxon>
        <taxon>Amphibalaninae</taxon>
        <taxon>Amphibalanus</taxon>
    </lineage>
</organism>
<dbReference type="Proteomes" id="UP000440578">
    <property type="component" value="Unassembled WGS sequence"/>
</dbReference>
<dbReference type="InterPro" id="IPR052408">
    <property type="entry name" value="Exonuclease_MUT-7-like"/>
</dbReference>
<dbReference type="EMBL" id="VIIS01002001">
    <property type="protein sequence ID" value="KAF0289826.1"/>
    <property type="molecule type" value="Genomic_DNA"/>
</dbReference>
<dbReference type="InterPro" id="IPR036397">
    <property type="entry name" value="RNaseH_sf"/>
</dbReference>
<feature type="region of interest" description="Disordered" evidence="1">
    <location>
        <begin position="885"/>
        <end position="914"/>
    </location>
</feature>
<dbReference type="PANTHER" id="PTHR47765:SF2">
    <property type="entry name" value="EXONUCLEASE MUT-7 HOMOLOG"/>
    <property type="match status" value="1"/>
</dbReference>
<keyword evidence="3" id="KW-0269">Exonuclease</keyword>
<dbReference type="SUPFAM" id="SSF53098">
    <property type="entry name" value="Ribonuclease H-like"/>
    <property type="match status" value="1"/>
</dbReference>
<feature type="region of interest" description="Disordered" evidence="1">
    <location>
        <begin position="638"/>
        <end position="671"/>
    </location>
</feature>
<comment type="caution">
    <text evidence="3">The sequence shown here is derived from an EMBL/GenBank/DDBJ whole genome shotgun (WGS) entry which is preliminary data.</text>
</comment>
<dbReference type="GO" id="GO:0008408">
    <property type="term" value="F:3'-5' exonuclease activity"/>
    <property type="evidence" value="ECO:0007669"/>
    <property type="project" value="InterPro"/>
</dbReference>
<feature type="compositionally biased region" description="Basic residues" evidence="1">
    <location>
        <begin position="1"/>
        <end position="14"/>
    </location>
</feature>
<sequence length="914" mass="100964">MYHQQSRGRGRGRGFRGASRGQGVNNQGRSGFGVNGGRVTVAPHQAYLPAGPHPYNAAWLDQVTDAWNNGAGADSDLPVVLWDAFGSTSKPYHRLLDLVIFSPDYNKNRPDGLTATVLREFRAWLEQEYDCVHNVPHSMLHDGIRTLAFQAMSGQDCTYISDAIVELCDLNGSALMFVDEVHRVLQSKDYKKACQLATRLRLHDQFSVDDFVTPLVLLDRANVAEQFLADSSGHQAAAVTALDDLLERSLPAAASALGMPTFAKDSVNQKTLKKLIERWCKRFSLDVRQAAPRTALFSAKATMNYLFYRRFKEASIKPEDCEDFLIEILADYPELIQDALERLNREGAMMTLYNVALTLGVSHRELPLGLHDLFFRPPERPDEDWAYRQGPAPRASDFYRMPSHVRVELVDRTGQLPSVVRELQLYSGPLGLDAEWKPISVRDVNEVSLLQVATDQTVYVFDLQELSGSSKQMESLGTALLCGNNLKLGFDLASDFDMLEASVPCFGKAILNRKNMMDVKVLGSRVEAAFPDVFPFKEAPPAGGSPAGSSAACHKKPKEAAKGLSELVRKCLGRPLDKGEQCSNWKRRPLRPTQLQYAATDAFCLVALYEELRWRLERHHTTPHEVVRCIVTNANTAPKAAAKAKQKKPTAPAPRGQEELPNAPPPNSRAIRPDAFRAVCDTMVQGLGKKLRSIGADVAILENGDDHDQCVALSRRENRVILTRGRQLHRRMAGMVSTGLCYRVDAEKAADQLEEVVRHFRIDVAPDDVFKRCQYCNCADYWRVPTGVMRRLRDRLAGGGGRGADFYPLEGQGTAQVDLNSGLVRHTSVYVAAAGLHSSTLEGTDTFYVCQVCGHVYWAGSHHGKYVANLGGIIAGGGGGDGAHGGAWGGAPAPRPRSPPRVMYESDSEDDWYY</sequence>
<dbReference type="Pfam" id="PF01927">
    <property type="entry name" value="Mut7-C"/>
    <property type="match status" value="2"/>
</dbReference>
<dbReference type="InterPro" id="IPR012337">
    <property type="entry name" value="RNaseH-like_sf"/>
</dbReference>
<dbReference type="GO" id="GO:0006139">
    <property type="term" value="P:nucleobase-containing compound metabolic process"/>
    <property type="evidence" value="ECO:0007669"/>
    <property type="project" value="InterPro"/>
</dbReference>
<dbReference type="GO" id="GO:0003676">
    <property type="term" value="F:nucleic acid binding"/>
    <property type="evidence" value="ECO:0007669"/>
    <property type="project" value="InterPro"/>
</dbReference>
<dbReference type="InterPro" id="IPR002562">
    <property type="entry name" value="3'-5'_exonuclease_dom"/>
</dbReference>
<dbReference type="SMART" id="SM00474">
    <property type="entry name" value="35EXOc"/>
    <property type="match status" value="1"/>
</dbReference>
<name>A0A6A4V7Y2_AMPAM</name>
<dbReference type="EMBL" id="VIIS01002001">
    <property type="protein sequence ID" value="KAF0289825.1"/>
    <property type="molecule type" value="Genomic_DNA"/>
</dbReference>
<evidence type="ECO:0000259" key="2">
    <source>
        <dbReference type="SMART" id="SM00474"/>
    </source>
</evidence>
<dbReference type="PANTHER" id="PTHR47765">
    <property type="entry name" value="3'-5' EXONUCLEASE DOMAIN-CONTAINING PROTEIN"/>
    <property type="match status" value="1"/>
</dbReference>
<protein>
    <submittedName>
        <fullName evidence="3">Exonuclease mut-7</fullName>
    </submittedName>
</protein>